<evidence type="ECO:0000313" key="11">
    <source>
        <dbReference type="Proteomes" id="UP000235015"/>
    </source>
</evidence>
<keyword evidence="1 7" id="KW-0444">Lipid biosynthesis</keyword>
<dbReference type="PANTHER" id="PTHR43378">
    <property type="entry name" value="UDP-3-O-ACYLGLUCOSAMINE N-ACYLTRANSFERASE"/>
    <property type="match status" value="1"/>
</dbReference>
<comment type="function">
    <text evidence="7">Catalyzes the N-acylation of UDP-3-O-acylglucosamine using 3-hydroxyacyl-ACP as the acyl donor. Is involved in the biosynthesis of lipid A, a phosphorylated glycolipid that anchors the lipopolysaccharide to the outer membrane of the cell.</text>
</comment>
<feature type="domain" description="UDP-3-O-[3-hydroxymyristoyl] glucosamine N-acyltransferase non-repeat region" evidence="8">
    <location>
        <begin position="22"/>
        <end position="87"/>
    </location>
</feature>
<dbReference type="Pfam" id="PF04613">
    <property type="entry name" value="LpxD"/>
    <property type="match status" value="1"/>
</dbReference>
<evidence type="ECO:0000313" key="10">
    <source>
        <dbReference type="EMBL" id="PLX61840.1"/>
    </source>
</evidence>
<dbReference type="InterPro" id="IPR011004">
    <property type="entry name" value="Trimer_LpxA-like_sf"/>
</dbReference>
<dbReference type="GO" id="GO:0009245">
    <property type="term" value="P:lipid A biosynthetic process"/>
    <property type="evidence" value="ECO:0007669"/>
    <property type="project" value="UniProtKB-UniRule"/>
</dbReference>
<dbReference type="NCBIfam" id="NF002060">
    <property type="entry name" value="PRK00892.1"/>
    <property type="match status" value="1"/>
</dbReference>
<dbReference type="Pfam" id="PF25087">
    <property type="entry name" value="GMPPB_C"/>
    <property type="match status" value="1"/>
</dbReference>
<keyword evidence="3 7" id="KW-0808">Transferase</keyword>
<evidence type="ECO:0000256" key="7">
    <source>
        <dbReference type="HAMAP-Rule" id="MF_00523"/>
    </source>
</evidence>
<dbReference type="EMBL" id="PKUN01000010">
    <property type="protein sequence ID" value="PLX61840.1"/>
    <property type="molecule type" value="Genomic_DNA"/>
</dbReference>
<dbReference type="GO" id="GO:0103118">
    <property type="term" value="F:UDP-3-O-[(3R)-3-hydroxyacyl]-glucosamine N-acyltransferase activity"/>
    <property type="evidence" value="ECO:0007669"/>
    <property type="project" value="UniProtKB-EC"/>
</dbReference>
<dbReference type="SUPFAM" id="SSF51161">
    <property type="entry name" value="Trimeric LpxA-like enzymes"/>
    <property type="match status" value="1"/>
</dbReference>
<name>A0A2N6CX27_9GAMM</name>
<dbReference type="UniPathway" id="UPA00973"/>
<evidence type="ECO:0000256" key="5">
    <source>
        <dbReference type="ARBA" id="ARBA00023098"/>
    </source>
</evidence>
<keyword evidence="2 7" id="KW-0441">Lipid A biosynthesis</keyword>
<dbReference type="PANTHER" id="PTHR43378:SF2">
    <property type="entry name" value="UDP-3-O-ACYLGLUCOSAMINE N-ACYLTRANSFERASE 1, MITOCHONDRIAL-RELATED"/>
    <property type="match status" value="1"/>
</dbReference>
<dbReference type="Gene3D" id="1.20.5.170">
    <property type="match status" value="1"/>
</dbReference>
<keyword evidence="6 7" id="KW-0012">Acyltransferase</keyword>
<comment type="catalytic activity">
    <reaction evidence="7">
        <text>a UDP-3-O-[(3R)-3-hydroxyacyl]-alpha-D-glucosamine + a (3R)-hydroxyacyl-[ACP] = a UDP-2-N,3-O-bis[(3R)-3-hydroxyacyl]-alpha-D-glucosamine + holo-[ACP] + H(+)</text>
        <dbReference type="Rhea" id="RHEA:53836"/>
        <dbReference type="Rhea" id="RHEA-COMP:9685"/>
        <dbReference type="Rhea" id="RHEA-COMP:9945"/>
        <dbReference type="ChEBI" id="CHEBI:15378"/>
        <dbReference type="ChEBI" id="CHEBI:64479"/>
        <dbReference type="ChEBI" id="CHEBI:78827"/>
        <dbReference type="ChEBI" id="CHEBI:137740"/>
        <dbReference type="ChEBI" id="CHEBI:137748"/>
        <dbReference type="EC" id="2.3.1.191"/>
    </reaction>
</comment>
<dbReference type="Proteomes" id="UP000235015">
    <property type="component" value="Unassembled WGS sequence"/>
</dbReference>
<keyword evidence="4 7" id="KW-0677">Repeat</keyword>
<dbReference type="CDD" id="cd03352">
    <property type="entry name" value="LbH_LpxD"/>
    <property type="match status" value="1"/>
</dbReference>
<comment type="similarity">
    <text evidence="7">Belongs to the transferase hexapeptide repeat family. LpxD subfamily.</text>
</comment>
<sequence>MVFRLADLAAHAGVELLGDGEVRITHADTIQDATKGAICFLANSKYRHYLSKTEASAVILSREDAAYSRTAGLISDNPYLTYARVASLLYPVSDVAGGVHISAVISASANVDPDAWVGPCAVIGENVQIRSGVRIGPGCVVDDDSFIGENSRLVANVTICSGTVIGKRVLIHPGAVIGSDGFGNANDQGAWVKVPQIGIARIGDDVEIGANTTIDRGSLRDTVIADGVRLDNQIQIAHNVRIGEHTAIAGCAGVAGSTSIGRYCTLGGGVGLSGHLEIGDNVHFSGQTLVTRSFKEPGYYSGNLPAGPNGEWRKTIARIRRLENVMQRLSALEKQVLADKYENNSDDQA</sequence>
<dbReference type="InterPro" id="IPR007691">
    <property type="entry name" value="LpxD"/>
</dbReference>
<dbReference type="GO" id="GO:0016020">
    <property type="term" value="C:membrane"/>
    <property type="evidence" value="ECO:0007669"/>
    <property type="project" value="GOC"/>
</dbReference>
<evidence type="ECO:0000259" key="8">
    <source>
        <dbReference type="Pfam" id="PF04613"/>
    </source>
</evidence>
<organism evidence="10 11">
    <name type="scientific">Sedimenticola selenatireducens</name>
    <dbReference type="NCBI Taxonomy" id="191960"/>
    <lineage>
        <taxon>Bacteria</taxon>
        <taxon>Pseudomonadati</taxon>
        <taxon>Pseudomonadota</taxon>
        <taxon>Gammaproteobacteria</taxon>
        <taxon>Chromatiales</taxon>
        <taxon>Sedimenticolaceae</taxon>
        <taxon>Sedimenticola</taxon>
    </lineage>
</organism>
<evidence type="ECO:0000256" key="1">
    <source>
        <dbReference type="ARBA" id="ARBA00022516"/>
    </source>
</evidence>
<gene>
    <name evidence="7 10" type="primary">lpxD</name>
    <name evidence="10" type="ORF">C0630_09085</name>
</gene>
<comment type="pathway">
    <text evidence="7">Bacterial outer membrane biogenesis; LPS lipid A biosynthesis.</text>
</comment>
<evidence type="ECO:0000256" key="6">
    <source>
        <dbReference type="ARBA" id="ARBA00023315"/>
    </source>
</evidence>
<keyword evidence="5 7" id="KW-0443">Lipid metabolism</keyword>
<dbReference type="InterPro" id="IPR056729">
    <property type="entry name" value="GMPPB_C"/>
</dbReference>
<dbReference type="STRING" id="1111735.GCA_000428045_03841"/>
<evidence type="ECO:0000256" key="3">
    <source>
        <dbReference type="ARBA" id="ARBA00022679"/>
    </source>
</evidence>
<reference evidence="10 11" key="1">
    <citation type="submission" date="2017-11" db="EMBL/GenBank/DDBJ databases">
        <title>Genome-resolved metagenomics identifies genetic mobility, metabolic interactions, and unexpected diversity in perchlorate-reducing communities.</title>
        <authorList>
            <person name="Barnum T.P."/>
            <person name="Figueroa I.A."/>
            <person name="Carlstrom C.I."/>
            <person name="Lucas L.N."/>
            <person name="Engelbrektson A.L."/>
            <person name="Coates J.D."/>
        </authorList>
    </citation>
    <scope>NUCLEOTIDE SEQUENCE [LARGE SCALE GENOMIC DNA]</scope>
    <source>
        <strain evidence="10">BM301</strain>
    </source>
</reference>
<protein>
    <recommendedName>
        <fullName evidence="7">UDP-3-O-acylglucosamine N-acyltransferase</fullName>
        <ecNumber evidence="7">2.3.1.191</ecNumber>
    </recommendedName>
</protein>
<comment type="subunit">
    <text evidence="7">Homotrimer.</text>
</comment>
<feature type="domain" description="Mannose-1-phosphate guanyltransferase C-terminal" evidence="9">
    <location>
        <begin position="103"/>
        <end position="180"/>
    </location>
</feature>
<proteinExistence type="inferred from homology"/>
<evidence type="ECO:0000259" key="9">
    <source>
        <dbReference type="Pfam" id="PF25087"/>
    </source>
</evidence>
<evidence type="ECO:0000256" key="4">
    <source>
        <dbReference type="ARBA" id="ARBA00022737"/>
    </source>
</evidence>
<accession>A0A2N6CX27</accession>
<dbReference type="HAMAP" id="MF_00523">
    <property type="entry name" value="LpxD"/>
    <property type="match status" value="1"/>
</dbReference>
<dbReference type="GO" id="GO:0016410">
    <property type="term" value="F:N-acyltransferase activity"/>
    <property type="evidence" value="ECO:0007669"/>
    <property type="project" value="InterPro"/>
</dbReference>
<dbReference type="InterPro" id="IPR020573">
    <property type="entry name" value="UDP_GlcNAc_AcTrfase_non-rep"/>
</dbReference>
<evidence type="ECO:0000256" key="2">
    <source>
        <dbReference type="ARBA" id="ARBA00022556"/>
    </source>
</evidence>
<comment type="caution">
    <text evidence="10">The sequence shown here is derived from an EMBL/GenBank/DDBJ whole genome shotgun (WGS) entry which is preliminary data.</text>
</comment>
<dbReference type="AlphaFoldDB" id="A0A2N6CX27"/>
<dbReference type="Gene3D" id="3.40.1390.10">
    <property type="entry name" value="MurE/MurF, N-terminal domain"/>
    <property type="match status" value="1"/>
</dbReference>
<dbReference type="EC" id="2.3.1.191" evidence="7"/>
<dbReference type="Gene3D" id="2.160.10.10">
    <property type="entry name" value="Hexapeptide repeat proteins"/>
    <property type="match status" value="1"/>
</dbReference>
<feature type="active site" description="Proton acceptor" evidence="7">
    <location>
        <position position="238"/>
    </location>
</feature>
<dbReference type="NCBIfam" id="TIGR01853">
    <property type="entry name" value="lipid_A_lpxD"/>
    <property type="match status" value="1"/>
</dbReference>